<dbReference type="FunFam" id="3.40.1010.10:FF:000002">
    <property type="entry name" value="Ribosomal RNA small subunit methyltransferase I"/>
    <property type="match status" value="1"/>
</dbReference>
<keyword evidence="1 6" id="KW-0963">Cytoplasm</keyword>
<dbReference type="RefSeq" id="WP_069296745.1">
    <property type="nucleotide sequence ID" value="NZ_MCRI01000034.1"/>
</dbReference>
<dbReference type="Pfam" id="PF23016">
    <property type="entry name" value="RsmI_C"/>
    <property type="match status" value="1"/>
</dbReference>
<organism evidence="9 10">
    <name type="scientific">Methylophaga muralis</name>
    <dbReference type="NCBI Taxonomy" id="291169"/>
    <lineage>
        <taxon>Bacteria</taxon>
        <taxon>Pseudomonadati</taxon>
        <taxon>Pseudomonadota</taxon>
        <taxon>Gammaproteobacteria</taxon>
        <taxon>Thiotrichales</taxon>
        <taxon>Piscirickettsiaceae</taxon>
        <taxon>Methylophaga</taxon>
    </lineage>
</organism>
<reference evidence="9 10" key="1">
    <citation type="submission" date="2016-07" db="EMBL/GenBank/DDBJ databases">
        <title>Draft Genome Sequence of Methylophaga muralis Bur 1.</title>
        <authorList>
            <person name="Vasilenko O.V."/>
            <person name="Doronina N.V."/>
            <person name="Shmareva M.N."/>
            <person name="Tarlachkov S.V."/>
            <person name="Mustakhimov I."/>
            <person name="Trotsenko Y.A."/>
        </authorList>
    </citation>
    <scope>NUCLEOTIDE SEQUENCE [LARGE SCALE GENOMIC DNA]</scope>
    <source>
        <strain evidence="9 10">Bur 1</strain>
    </source>
</reference>
<sequence>MNDATAALYIVATPIGNLADISARAIEVLSSVDLIAAEDTRHSKYLLQHHGIQTSTISLHEHNEQQRSELLLARIAAGESIALISDAGTPLISDPGFRLVNMAREQGIKVIPIPGACAVITALSASGLSAERFAFEGFLPPKSTARRQVLEKLTNEPRTLIFYESPKRMVASLQDMLAVFGGERKACLARELTKMFETIVTLPLAELVEVVINDPNHQKGEIVLLIEGQSTVVDSDEAEQARVLQILLQEVPLKQAASITASILGIKKNQAYDMALKLQQK</sequence>
<feature type="domain" description="RsmI HTH" evidence="8">
    <location>
        <begin position="235"/>
        <end position="279"/>
    </location>
</feature>
<keyword evidence="3 6" id="KW-0489">Methyltransferase</keyword>
<dbReference type="STRING" id="291169.A9E74_02352"/>
<dbReference type="FunFam" id="3.30.950.10:FF:000002">
    <property type="entry name" value="Ribosomal RNA small subunit methyltransferase I"/>
    <property type="match status" value="1"/>
</dbReference>
<keyword evidence="4 6" id="KW-0808">Transferase</keyword>
<dbReference type="InterPro" id="IPR053910">
    <property type="entry name" value="RsmI_HTH"/>
</dbReference>
<comment type="caution">
    <text evidence="9">The sequence shown here is derived from an EMBL/GenBank/DDBJ whole genome shotgun (WGS) entry which is preliminary data.</text>
</comment>
<dbReference type="GO" id="GO:0070677">
    <property type="term" value="F:rRNA (cytosine-2'-O-)-methyltransferase activity"/>
    <property type="evidence" value="ECO:0007669"/>
    <property type="project" value="UniProtKB-UniRule"/>
</dbReference>
<evidence type="ECO:0000256" key="4">
    <source>
        <dbReference type="ARBA" id="ARBA00022679"/>
    </source>
</evidence>
<dbReference type="HAMAP" id="MF_01877">
    <property type="entry name" value="16SrRNA_methyltr_I"/>
    <property type="match status" value="1"/>
</dbReference>
<keyword evidence="2 6" id="KW-0698">rRNA processing</keyword>
<dbReference type="SUPFAM" id="SSF53790">
    <property type="entry name" value="Tetrapyrrole methylase"/>
    <property type="match status" value="1"/>
</dbReference>
<dbReference type="InterPro" id="IPR018063">
    <property type="entry name" value="SAM_MeTrfase_RsmI_CS"/>
</dbReference>
<keyword evidence="5 6" id="KW-0949">S-adenosyl-L-methionine</keyword>
<dbReference type="PANTHER" id="PTHR46111:SF1">
    <property type="entry name" value="RIBOSOMAL RNA SMALL SUBUNIT METHYLTRANSFERASE I"/>
    <property type="match status" value="1"/>
</dbReference>
<dbReference type="GO" id="GO:0005737">
    <property type="term" value="C:cytoplasm"/>
    <property type="evidence" value="ECO:0007669"/>
    <property type="project" value="UniProtKB-SubCell"/>
</dbReference>
<evidence type="ECO:0000259" key="7">
    <source>
        <dbReference type="Pfam" id="PF00590"/>
    </source>
</evidence>
<dbReference type="CDD" id="cd11648">
    <property type="entry name" value="RsmI"/>
    <property type="match status" value="1"/>
</dbReference>
<gene>
    <name evidence="6 9" type="primary">rsmI</name>
    <name evidence="9" type="ORF">A9E74_02352</name>
</gene>
<evidence type="ECO:0000313" key="9">
    <source>
        <dbReference type="EMBL" id="ODN65928.1"/>
    </source>
</evidence>
<dbReference type="NCBIfam" id="TIGR00096">
    <property type="entry name" value="16S rRNA (cytidine(1402)-2'-O)-methyltransferase"/>
    <property type="match status" value="1"/>
</dbReference>
<dbReference type="Proteomes" id="UP000094379">
    <property type="component" value="Unassembled WGS sequence"/>
</dbReference>
<dbReference type="EMBL" id="MCRI01000034">
    <property type="protein sequence ID" value="ODN65928.1"/>
    <property type="molecule type" value="Genomic_DNA"/>
</dbReference>
<evidence type="ECO:0000256" key="5">
    <source>
        <dbReference type="ARBA" id="ARBA00022691"/>
    </source>
</evidence>
<dbReference type="AlphaFoldDB" id="A0A1E3GPF6"/>
<evidence type="ECO:0000256" key="6">
    <source>
        <dbReference type="HAMAP-Rule" id="MF_01877"/>
    </source>
</evidence>
<protein>
    <recommendedName>
        <fullName evidence="6">Ribosomal RNA small subunit methyltransferase I</fullName>
        <ecNumber evidence="6">2.1.1.198</ecNumber>
    </recommendedName>
    <alternativeName>
        <fullName evidence="6">16S rRNA 2'-O-ribose C1402 methyltransferase</fullName>
    </alternativeName>
    <alternativeName>
        <fullName evidence="6">rRNA (cytidine-2'-O-)-methyltransferase RsmI</fullName>
    </alternativeName>
</protein>
<comment type="subcellular location">
    <subcellularLocation>
        <location evidence="6">Cytoplasm</location>
    </subcellularLocation>
</comment>
<comment type="function">
    <text evidence="6">Catalyzes the 2'-O-methylation of the ribose of cytidine 1402 (C1402) in 16S rRNA.</text>
</comment>
<comment type="similarity">
    <text evidence="6">Belongs to the methyltransferase superfamily. RsmI family.</text>
</comment>
<name>A0A1E3GPF6_9GAMM</name>
<evidence type="ECO:0000256" key="3">
    <source>
        <dbReference type="ARBA" id="ARBA00022603"/>
    </source>
</evidence>
<dbReference type="InterPro" id="IPR014776">
    <property type="entry name" value="4pyrrole_Mease_sub2"/>
</dbReference>
<dbReference type="InterPro" id="IPR008189">
    <property type="entry name" value="rRNA_ssu_MeTfrase_I"/>
</dbReference>
<dbReference type="Gene3D" id="3.40.1010.10">
    <property type="entry name" value="Cobalt-precorrin-4 Transmethylase, Domain 1"/>
    <property type="match status" value="1"/>
</dbReference>
<dbReference type="Pfam" id="PF00590">
    <property type="entry name" value="TP_methylase"/>
    <property type="match status" value="1"/>
</dbReference>
<comment type="catalytic activity">
    <reaction evidence="6">
        <text>cytidine(1402) in 16S rRNA + S-adenosyl-L-methionine = 2'-O-methylcytidine(1402) in 16S rRNA + S-adenosyl-L-homocysteine + H(+)</text>
        <dbReference type="Rhea" id="RHEA:42924"/>
        <dbReference type="Rhea" id="RHEA-COMP:10285"/>
        <dbReference type="Rhea" id="RHEA-COMP:10286"/>
        <dbReference type="ChEBI" id="CHEBI:15378"/>
        <dbReference type="ChEBI" id="CHEBI:57856"/>
        <dbReference type="ChEBI" id="CHEBI:59789"/>
        <dbReference type="ChEBI" id="CHEBI:74495"/>
        <dbReference type="ChEBI" id="CHEBI:82748"/>
        <dbReference type="EC" id="2.1.1.198"/>
    </reaction>
</comment>
<evidence type="ECO:0000259" key="8">
    <source>
        <dbReference type="Pfam" id="PF23016"/>
    </source>
</evidence>
<evidence type="ECO:0000256" key="2">
    <source>
        <dbReference type="ARBA" id="ARBA00022552"/>
    </source>
</evidence>
<dbReference type="InterPro" id="IPR000878">
    <property type="entry name" value="4pyrrol_Mease"/>
</dbReference>
<dbReference type="PROSITE" id="PS01296">
    <property type="entry name" value="RSMI"/>
    <property type="match status" value="1"/>
</dbReference>
<feature type="domain" description="Tetrapyrrole methylase" evidence="7">
    <location>
        <begin position="8"/>
        <end position="207"/>
    </location>
</feature>
<dbReference type="EC" id="2.1.1.198" evidence="6"/>
<evidence type="ECO:0000313" key="10">
    <source>
        <dbReference type="Proteomes" id="UP000094379"/>
    </source>
</evidence>
<keyword evidence="10" id="KW-1185">Reference proteome</keyword>
<dbReference type="PANTHER" id="PTHR46111">
    <property type="entry name" value="RIBOSOMAL RNA SMALL SUBUNIT METHYLTRANSFERASE I"/>
    <property type="match status" value="1"/>
</dbReference>
<dbReference type="Gene3D" id="3.30.950.10">
    <property type="entry name" value="Methyltransferase, Cobalt-precorrin-4 Transmethylase, Domain 2"/>
    <property type="match status" value="1"/>
</dbReference>
<dbReference type="PIRSF" id="PIRSF005917">
    <property type="entry name" value="MTase_YraL"/>
    <property type="match status" value="1"/>
</dbReference>
<proteinExistence type="inferred from homology"/>
<dbReference type="PATRIC" id="fig|291169.3.peg.2369"/>
<accession>A0A1E3GPF6</accession>
<dbReference type="InterPro" id="IPR035996">
    <property type="entry name" value="4pyrrol_Methylase_sf"/>
</dbReference>
<dbReference type="InterPro" id="IPR014777">
    <property type="entry name" value="4pyrrole_Mease_sub1"/>
</dbReference>
<evidence type="ECO:0000256" key="1">
    <source>
        <dbReference type="ARBA" id="ARBA00022490"/>
    </source>
</evidence>